<evidence type="ECO:0000313" key="1">
    <source>
        <dbReference type="EMBL" id="KAH9493317.1"/>
    </source>
</evidence>
<gene>
    <name evidence="1" type="ORF">DERF_014074</name>
</gene>
<organism evidence="1 2">
    <name type="scientific">Dermatophagoides farinae</name>
    <name type="common">American house dust mite</name>
    <dbReference type="NCBI Taxonomy" id="6954"/>
    <lineage>
        <taxon>Eukaryota</taxon>
        <taxon>Metazoa</taxon>
        <taxon>Ecdysozoa</taxon>
        <taxon>Arthropoda</taxon>
        <taxon>Chelicerata</taxon>
        <taxon>Arachnida</taxon>
        <taxon>Acari</taxon>
        <taxon>Acariformes</taxon>
        <taxon>Sarcoptiformes</taxon>
        <taxon>Astigmata</taxon>
        <taxon>Psoroptidia</taxon>
        <taxon>Analgoidea</taxon>
        <taxon>Pyroglyphidae</taxon>
        <taxon>Dermatophagoidinae</taxon>
        <taxon>Dermatophagoides</taxon>
    </lineage>
</organism>
<protein>
    <submittedName>
        <fullName evidence="1">Uncharacterized protein</fullName>
    </submittedName>
</protein>
<evidence type="ECO:0000313" key="2">
    <source>
        <dbReference type="Proteomes" id="UP000790347"/>
    </source>
</evidence>
<dbReference type="AlphaFoldDB" id="A0A922L0Y5"/>
<reference evidence="1" key="1">
    <citation type="submission" date="2013-05" db="EMBL/GenBank/DDBJ databases">
        <authorList>
            <person name="Yim A.K.Y."/>
            <person name="Chan T.F."/>
            <person name="Ji K.M."/>
            <person name="Liu X.Y."/>
            <person name="Zhou J.W."/>
            <person name="Li R.Q."/>
            <person name="Yang K.Y."/>
            <person name="Li J."/>
            <person name="Li M."/>
            <person name="Law P.T.W."/>
            <person name="Wu Y.L."/>
            <person name="Cai Z.L."/>
            <person name="Qin H."/>
            <person name="Bao Y."/>
            <person name="Leung R.K.K."/>
            <person name="Ng P.K.S."/>
            <person name="Zou J."/>
            <person name="Zhong X.J."/>
            <person name="Ran P.X."/>
            <person name="Zhong N.S."/>
            <person name="Liu Z.G."/>
            <person name="Tsui S.K.W."/>
        </authorList>
    </citation>
    <scope>NUCLEOTIDE SEQUENCE</scope>
    <source>
        <strain evidence="1">Derf</strain>
        <tissue evidence="1">Whole organism</tissue>
    </source>
</reference>
<reference evidence="1" key="2">
    <citation type="journal article" date="2022" name="Res Sq">
        <title>Comparative Genomics Reveals Insights into the Divergent Evolution of Astigmatic Mites and Household Pest Adaptations.</title>
        <authorList>
            <person name="Xiong Q."/>
            <person name="Wan A.T.-Y."/>
            <person name="Liu X.-Y."/>
            <person name="Fung C.S.-H."/>
            <person name="Xiao X."/>
            <person name="Malainual N."/>
            <person name="Hou J."/>
            <person name="Wang L."/>
            <person name="Wang M."/>
            <person name="Yang K."/>
            <person name="Cui Y."/>
            <person name="Leung E."/>
            <person name="Nong W."/>
            <person name="Shin S.-K."/>
            <person name="Au S."/>
            <person name="Jeong K.Y."/>
            <person name="Chew F.T."/>
            <person name="Hui J."/>
            <person name="Leung T.F."/>
            <person name="Tungtrongchitr A."/>
            <person name="Zhong N."/>
            <person name="Liu Z."/>
            <person name="Tsui S."/>
        </authorList>
    </citation>
    <scope>NUCLEOTIDE SEQUENCE</scope>
    <source>
        <strain evidence="1">Derf</strain>
        <tissue evidence="1">Whole organism</tissue>
    </source>
</reference>
<keyword evidence="2" id="KW-1185">Reference proteome</keyword>
<comment type="caution">
    <text evidence="1">The sequence shown here is derived from an EMBL/GenBank/DDBJ whole genome shotgun (WGS) entry which is preliminary data.</text>
</comment>
<name>A0A922L0Y5_DERFA</name>
<dbReference type="Proteomes" id="UP000790347">
    <property type="component" value="Unassembled WGS sequence"/>
</dbReference>
<sequence length="86" mass="9862">MNIFRKFYSNITSRSERLRNERPIADSTRQIYCANAIRFLSPDNSNDCISVTVTTRDNISKYDCKCTRNSITLLVNSCTVPSFGTR</sequence>
<dbReference type="EMBL" id="ASGP02000008">
    <property type="protein sequence ID" value="KAH9493317.1"/>
    <property type="molecule type" value="Genomic_DNA"/>
</dbReference>
<proteinExistence type="predicted"/>
<accession>A0A922L0Y5</accession>